<evidence type="ECO:0000313" key="3">
    <source>
        <dbReference type="EMBL" id="KAF1811957.1"/>
    </source>
</evidence>
<feature type="region of interest" description="Disordered" evidence="1">
    <location>
        <begin position="27"/>
        <end position="46"/>
    </location>
</feature>
<keyword evidence="4" id="KW-1185">Reference proteome</keyword>
<organism evidence="3">
    <name type="scientific">Eremomyces bilateralis CBS 781.70</name>
    <dbReference type="NCBI Taxonomy" id="1392243"/>
    <lineage>
        <taxon>Eukaryota</taxon>
        <taxon>Fungi</taxon>
        <taxon>Dikarya</taxon>
        <taxon>Ascomycota</taxon>
        <taxon>Pezizomycotina</taxon>
        <taxon>Dothideomycetes</taxon>
        <taxon>Dothideomycetes incertae sedis</taxon>
        <taxon>Eremomycetales</taxon>
        <taxon>Eremomycetaceae</taxon>
        <taxon>Eremomyces</taxon>
    </lineage>
</organism>
<feature type="compositionally biased region" description="Gly residues" evidence="1">
    <location>
        <begin position="455"/>
        <end position="471"/>
    </location>
</feature>
<feature type="compositionally biased region" description="Low complexity" evidence="1">
    <location>
        <begin position="415"/>
        <end position="428"/>
    </location>
</feature>
<feature type="region of interest" description="Disordered" evidence="1">
    <location>
        <begin position="511"/>
        <end position="576"/>
    </location>
</feature>
<feature type="compositionally biased region" description="Pro residues" evidence="1">
    <location>
        <begin position="398"/>
        <end position="408"/>
    </location>
</feature>
<reference evidence="5" key="3">
    <citation type="submission" date="2025-04" db="UniProtKB">
        <authorList>
            <consortium name="RefSeq"/>
        </authorList>
    </citation>
    <scope>IDENTIFICATION</scope>
    <source>
        <strain evidence="5">CBS 781.70</strain>
    </source>
</reference>
<dbReference type="EMBL" id="ML975159">
    <property type="protein sequence ID" value="KAF1811957.1"/>
    <property type="molecule type" value="Genomic_DNA"/>
</dbReference>
<dbReference type="Proteomes" id="UP000504638">
    <property type="component" value="Unplaced"/>
</dbReference>
<dbReference type="GeneID" id="54423121"/>
<evidence type="ECO:0000313" key="5">
    <source>
        <dbReference type="RefSeq" id="XP_033533588.1"/>
    </source>
</evidence>
<feature type="domain" description="Knr4/Smi1-like" evidence="2">
    <location>
        <begin position="148"/>
        <end position="326"/>
    </location>
</feature>
<evidence type="ECO:0000256" key="1">
    <source>
        <dbReference type="SAM" id="MobiDB-lite"/>
    </source>
</evidence>
<accession>A0A6G1G1H1</accession>
<feature type="compositionally biased region" description="Basic and acidic residues" evidence="1">
    <location>
        <begin position="558"/>
        <end position="570"/>
    </location>
</feature>
<dbReference type="InterPro" id="IPR051873">
    <property type="entry name" value="KNR4/SMI1_regulator"/>
</dbReference>
<dbReference type="GO" id="GO:0043332">
    <property type="term" value="C:mating projection tip"/>
    <property type="evidence" value="ECO:0007669"/>
    <property type="project" value="TreeGrafter"/>
</dbReference>
<evidence type="ECO:0000259" key="2">
    <source>
        <dbReference type="SMART" id="SM00860"/>
    </source>
</evidence>
<dbReference type="GO" id="GO:0070880">
    <property type="term" value="P:fungal-type cell wall beta-glucan biosynthetic process"/>
    <property type="evidence" value="ECO:0007669"/>
    <property type="project" value="TreeGrafter"/>
</dbReference>
<reference evidence="3 5" key="1">
    <citation type="submission" date="2020-01" db="EMBL/GenBank/DDBJ databases">
        <authorList>
            <consortium name="DOE Joint Genome Institute"/>
            <person name="Haridas S."/>
            <person name="Albert R."/>
            <person name="Binder M."/>
            <person name="Bloem J."/>
            <person name="Labutti K."/>
            <person name="Salamov A."/>
            <person name="Andreopoulos B."/>
            <person name="Baker S.E."/>
            <person name="Barry K."/>
            <person name="Bills G."/>
            <person name="Bluhm B.H."/>
            <person name="Cannon C."/>
            <person name="Castanera R."/>
            <person name="Culley D.E."/>
            <person name="Daum C."/>
            <person name="Ezra D."/>
            <person name="Gonzalez J.B."/>
            <person name="Henrissat B."/>
            <person name="Kuo A."/>
            <person name="Liang C."/>
            <person name="Lipzen A."/>
            <person name="Lutzoni F."/>
            <person name="Magnuson J."/>
            <person name="Mondo S."/>
            <person name="Nolan M."/>
            <person name="Ohm R."/>
            <person name="Pangilinan J."/>
            <person name="Park H.-J."/>
            <person name="Ramirez L."/>
            <person name="Alfaro M."/>
            <person name="Sun H."/>
            <person name="Tritt A."/>
            <person name="Yoshinaga Y."/>
            <person name="Zwiers L.-H."/>
            <person name="Turgeon B.G."/>
            <person name="Goodwin S.B."/>
            <person name="Spatafora J.W."/>
            <person name="Crous P.W."/>
            <person name="Grigoriev I.V."/>
        </authorList>
    </citation>
    <scope>NUCLEOTIDE SEQUENCE</scope>
    <source>
        <strain evidence="3 5">CBS 781.70</strain>
    </source>
</reference>
<feature type="region of interest" description="Disordered" evidence="1">
    <location>
        <begin position="56"/>
        <end position="124"/>
    </location>
</feature>
<dbReference type="Pfam" id="PF09346">
    <property type="entry name" value="SMI1_KNR4"/>
    <property type="match status" value="1"/>
</dbReference>
<dbReference type="RefSeq" id="XP_033533588.1">
    <property type="nucleotide sequence ID" value="XM_033682551.1"/>
</dbReference>
<sequence length="576" mass="60981">MPADTNNGLRFTSAWQSFWHTMTSYDRHASHDSPYRSGQHVPLNSSRHAPLTSVATAMESHSDLSSYPEDRAMSPGSPYKPGMRSMSGNLAGADERNSNSDRAPPGSIQMQSFSDGHPPPPPVSHSWKRIDRWCEDNYVELSDNLSDPCTQNDINELEHMLDCTLPLEVRESLMVHDGQERGGLPSGLLFGCMLLDCEEIVEEWTNWQRVGAEFFSSAALRSPPPAPSAPARAFGGAASSAAGPSSAASSPTAALLARQHSLPAHAIQSAYTSPHWIPLARDWGGNCIAIDLAPGPAGKYGQVILFGRDFDTKILVSRSWSTFLASVADDFDAGKAEIMQDDEEFGSGGALGGSDFAAGQLRLREFKRRPNNSAVDPPFIDILRWRAEMRYGARRRPTGPPGKKPGPGGPGLRINPNAPAAPRGNASPYSSPTGRAPEGSGFGDRGRSPSRFPGKNGGKNAGKNAAGGAGRGAISSPLARVAEEANLPAPVRVMTDGGSIGKEKLIKRITGTENGVTTEEKGTEDDGVEGPVTVGLGLDLKPASEVEGKGENASGGAVKEEAKDTKKGGDLEVVEI</sequence>
<protein>
    <submittedName>
        <fullName evidence="3 5">Cell wall assembly and cell proliferation coordinating protein</fullName>
    </submittedName>
</protein>
<gene>
    <name evidence="3 5" type="ORF">P152DRAFT_507745</name>
</gene>
<dbReference type="InterPro" id="IPR037883">
    <property type="entry name" value="Knr4/Smi1-like_sf"/>
</dbReference>
<dbReference type="SUPFAM" id="SSF160631">
    <property type="entry name" value="SMI1/KNR4-like"/>
    <property type="match status" value="1"/>
</dbReference>
<dbReference type="PANTHER" id="PTHR47432">
    <property type="entry name" value="CELL WALL ASSEMBLY REGULATOR SMI1"/>
    <property type="match status" value="1"/>
</dbReference>
<dbReference type="AlphaFoldDB" id="A0A6G1G1H1"/>
<feature type="region of interest" description="Disordered" evidence="1">
    <location>
        <begin position="391"/>
        <end position="473"/>
    </location>
</feature>
<dbReference type="OrthoDB" id="2305498at2759"/>
<name>A0A6G1G1H1_9PEZI</name>
<dbReference type="InterPro" id="IPR018958">
    <property type="entry name" value="Knr4/Smi1-like_dom"/>
</dbReference>
<reference evidence="5" key="2">
    <citation type="submission" date="2020-04" db="EMBL/GenBank/DDBJ databases">
        <authorList>
            <consortium name="NCBI Genome Project"/>
        </authorList>
    </citation>
    <scope>NUCLEOTIDE SEQUENCE</scope>
    <source>
        <strain evidence="5">CBS 781.70</strain>
    </source>
</reference>
<dbReference type="Gene3D" id="3.40.1580.10">
    <property type="entry name" value="SMI1/KNR4-like"/>
    <property type="match status" value="1"/>
</dbReference>
<dbReference type="PANTHER" id="PTHR47432:SF1">
    <property type="entry name" value="CELL WALL ASSEMBLY REGULATOR SMI1"/>
    <property type="match status" value="1"/>
</dbReference>
<evidence type="ECO:0000313" key="4">
    <source>
        <dbReference type="Proteomes" id="UP000504638"/>
    </source>
</evidence>
<dbReference type="SMART" id="SM00860">
    <property type="entry name" value="SMI1_KNR4"/>
    <property type="match status" value="1"/>
</dbReference>
<proteinExistence type="predicted"/>